<dbReference type="AlphaFoldDB" id="A0AA42N500"/>
<evidence type="ECO:0000256" key="2">
    <source>
        <dbReference type="ARBA" id="ARBA00022801"/>
    </source>
</evidence>
<proteinExistence type="predicted"/>
<keyword evidence="1 3" id="KW-0732">Signal</keyword>
<dbReference type="Gene3D" id="3.40.50.1820">
    <property type="entry name" value="alpha/beta hydrolase"/>
    <property type="match status" value="1"/>
</dbReference>
<dbReference type="PANTHER" id="PTHR43037">
    <property type="entry name" value="UNNAMED PRODUCT-RELATED"/>
    <property type="match status" value="1"/>
</dbReference>
<dbReference type="EMBL" id="JAOBYN010000020">
    <property type="protein sequence ID" value="MDH1056860.1"/>
    <property type="molecule type" value="Genomic_DNA"/>
</dbReference>
<evidence type="ECO:0000313" key="4">
    <source>
        <dbReference type="EMBL" id="MDH1056860.1"/>
    </source>
</evidence>
<dbReference type="PANTHER" id="PTHR43037:SF5">
    <property type="entry name" value="FERULOYL ESTERASE"/>
    <property type="match status" value="1"/>
</dbReference>
<dbReference type="GO" id="GO:0016787">
    <property type="term" value="F:hydrolase activity"/>
    <property type="evidence" value="ECO:0007669"/>
    <property type="project" value="UniProtKB-KW"/>
</dbReference>
<dbReference type="InterPro" id="IPR050955">
    <property type="entry name" value="Plant_Biomass_Hydrol_Est"/>
</dbReference>
<name>A0AA42N500_AQUAC</name>
<comment type="caution">
    <text evidence="4">The sequence shown here is derived from an EMBL/GenBank/DDBJ whole genome shotgun (WGS) entry which is preliminary data.</text>
</comment>
<evidence type="ECO:0000256" key="1">
    <source>
        <dbReference type="ARBA" id="ARBA00022729"/>
    </source>
</evidence>
<dbReference type="SUPFAM" id="SSF53474">
    <property type="entry name" value="alpha/beta-Hydrolases"/>
    <property type="match status" value="1"/>
</dbReference>
<feature type="signal peptide" evidence="3">
    <location>
        <begin position="1"/>
        <end position="26"/>
    </location>
</feature>
<accession>A0AA42N500</accession>
<protein>
    <submittedName>
        <fullName evidence="4">Plasmid partitioning protein</fullName>
    </submittedName>
</protein>
<evidence type="ECO:0000313" key="5">
    <source>
        <dbReference type="Proteomes" id="UP001158730"/>
    </source>
</evidence>
<feature type="chain" id="PRO_5041250738" evidence="3">
    <location>
        <begin position="27"/>
        <end position="277"/>
    </location>
</feature>
<dbReference type="RefSeq" id="WP_280055118.1">
    <property type="nucleotide sequence ID" value="NZ_JAOBYN010000020.1"/>
</dbReference>
<gene>
    <name evidence="4" type="ORF">N5C05_19130</name>
</gene>
<dbReference type="Proteomes" id="UP001158730">
    <property type="component" value="Unassembled WGS sequence"/>
</dbReference>
<evidence type="ECO:0000256" key="3">
    <source>
        <dbReference type="SAM" id="SignalP"/>
    </source>
</evidence>
<reference evidence="4" key="1">
    <citation type="submission" date="2022-09" db="EMBL/GenBank/DDBJ databases">
        <title>Intensive care unit water sources are persistently colonized with multi-drug resistant bacteria and are the site of extensive horizontal gene transfer of antibiotic resistance genes.</title>
        <authorList>
            <person name="Diorio-Toth L."/>
        </authorList>
    </citation>
    <scope>NUCLEOTIDE SEQUENCE</scope>
    <source>
        <strain evidence="4">GD03990</strain>
    </source>
</reference>
<organism evidence="4 5">
    <name type="scientific">Aquipseudomonas alcaligenes</name>
    <name type="common">Pseudomonas alcaligenes</name>
    <dbReference type="NCBI Taxonomy" id="43263"/>
    <lineage>
        <taxon>Bacteria</taxon>
        <taxon>Pseudomonadati</taxon>
        <taxon>Pseudomonadota</taxon>
        <taxon>Gammaproteobacteria</taxon>
        <taxon>Pseudomonadales</taxon>
        <taxon>Pseudomonadaceae</taxon>
        <taxon>Aquipseudomonas</taxon>
    </lineage>
</organism>
<keyword evidence="2" id="KW-0378">Hydrolase</keyword>
<dbReference type="InterPro" id="IPR029058">
    <property type="entry name" value="AB_hydrolase_fold"/>
</dbReference>
<sequence length="277" mass="29538">MPTVRSSLILGAALLAAANLPLQAQAASRCTSTATSISCSAQTAWIDSGSAGQRKVVFQVPTGSAPSAGWPVALLFHGSLVRVSGFTYASDAPFGGYHQGELVRALLDSGYAVIAPNALTAAEAWQTNDPQYAEDYAASNDQLFFNNLFKAMGTGRFGKLDPARWYATGISSGGYNTSRMALSFPGRFKALAIQSASWATCVGARCELPQTLPAAHPPTLFLHGMADRVVPWSSMQPYHDGLLYQGVETALHSEADGGHEWFAASPVKILDWFRRHP</sequence>